<accession>A0A8D8GEW9</accession>
<evidence type="ECO:0000313" key="2">
    <source>
        <dbReference type="EMBL" id="CAG6504179.1"/>
    </source>
</evidence>
<evidence type="ECO:0000256" key="1">
    <source>
        <dbReference type="SAM" id="MobiDB-lite"/>
    </source>
</evidence>
<feature type="compositionally biased region" description="Basic and acidic residues" evidence="1">
    <location>
        <begin position="17"/>
        <end position="28"/>
    </location>
</feature>
<feature type="region of interest" description="Disordered" evidence="1">
    <location>
        <begin position="1"/>
        <end position="28"/>
    </location>
</feature>
<reference evidence="2" key="1">
    <citation type="submission" date="2021-05" db="EMBL/GenBank/DDBJ databases">
        <authorList>
            <person name="Alioto T."/>
            <person name="Alioto T."/>
            <person name="Gomez Garrido J."/>
        </authorList>
    </citation>
    <scope>NUCLEOTIDE SEQUENCE</scope>
</reference>
<dbReference type="EMBL" id="HBUE01254056">
    <property type="protein sequence ID" value="CAG6555455.1"/>
    <property type="molecule type" value="Transcribed_RNA"/>
</dbReference>
<dbReference type="AlphaFoldDB" id="A0A8D8GEW9"/>
<organism evidence="2">
    <name type="scientific">Culex pipiens</name>
    <name type="common">House mosquito</name>
    <dbReference type="NCBI Taxonomy" id="7175"/>
    <lineage>
        <taxon>Eukaryota</taxon>
        <taxon>Metazoa</taxon>
        <taxon>Ecdysozoa</taxon>
        <taxon>Arthropoda</taxon>
        <taxon>Hexapoda</taxon>
        <taxon>Insecta</taxon>
        <taxon>Pterygota</taxon>
        <taxon>Neoptera</taxon>
        <taxon>Endopterygota</taxon>
        <taxon>Diptera</taxon>
        <taxon>Nematocera</taxon>
        <taxon>Culicoidea</taxon>
        <taxon>Culicidae</taxon>
        <taxon>Culicinae</taxon>
        <taxon>Culicini</taxon>
        <taxon>Culex</taxon>
        <taxon>Culex</taxon>
    </lineage>
</organism>
<proteinExistence type="predicted"/>
<protein>
    <submittedName>
        <fullName evidence="2">(northern house mosquito) hypothetical protein</fullName>
    </submittedName>
</protein>
<name>A0A8D8GEW9_CULPI</name>
<dbReference type="EMBL" id="HBUE01149089">
    <property type="protein sequence ID" value="CAG6504179.1"/>
    <property type="molecule type" value="Transcribed_RNA"/>
</dbReference>
<sequence length="137" mass="15164">MQGMSDGIRAEAPPRPSHGDSWRGPARLHDLREVVRQAEGPVPTRGHLRRQGTLLRRLWQAVPEGTSPRESPEKVSSRMSELPLFDLRPGIRHGASVKNARGGPPEDVPMFGMFADIRHRAGPSEPRADQALGVEWV</sequence>